<dbReference type="Pfam" id="PF14223">
    <property type="entry name" value="Retrotran_gag_2"/>
    <property type="match status" value="1"/>
</dbReference>
<evidence type="ECO:0000313" key="6">
    <source>
        <dbReference type="Proteomes" id="UP000002051"/>
    </source>
</evidence>
<dbReference type="Pfam" id="PF13962">
    <property type="entry name" value="PGG"/>
    <property type="match status" value="1"/>
</dbReference>
<sequence length="498" mass="56351">MNAIIVEGRSVSKPPYFDGTNLTEWREPMKTFIQSVNFEVWLVIENGPKLPKKLINGEEVLKSVDEFNDEDMKNMELEAKAKTILYCALNPNDLGRISSCHTAKEMWEELDRRVTTSDANSTPPVTTSDANSTPPVSQQTPTSDLYNAPNPEFLEETSANHIHFVKELLKMLDDKDIELLDMNGNTAFFIAAAAGNIEIVDLMLKINPILPIIRGTEGYTPIQYAALQGRYKMTWHLYDKTINRFENKDWNSLFFACIYTGIYDLAFKMARDKKELSFARDVNKETALHLLAQDQMPLDSSCHYPEHDHNHIMTNPGLKNHMVFQFVKFLWTTILDRHYSSKELNEIINEPSQLIFDAAEVGNFCIFNVVHQIGHIKDIIATYVDDKGNTLLHLAAKLAPRGQLELVSGAAFQMCLELLWFENVKKIMLPAQIKLKNSERLTAQELFSNEHAKLREDAESWMKKTAESCMLISTVIATGVFAAAVTLPGGTDDTGKPN</sequence>
<proteinExistence type="predicted"/>
<keyword evidence="6" id="KW-1185">Reference proteome</keyword>
<dbReference type="Pfam" id="PF12796">
    <property type="entry name" value="Ank_2"/>
    <property type="match status" value="1"/>
</dbReference>
<gene>
    <name evidence="4" type="ordered locus">MTR_2g438470</name>
</gene>
<evidence type="ECO:0000313" key="5">
    <source>
        <dbReference type="EnsemblPlants" id="KEH37392"/>
    </source>
</evidence>
<dbReference type="Gene3D" id="1.25.40.20">
    <property type="entry name" value="Ankyrin repeat-containing domain"/>
    <property type="match status" value="1"/>
</dbReference>
<dbReference type="EnsemblPlants" id="KEH37392">
    <property type="protein sequence ID" value="KEH37392"/>
    <property type="gene ID" value="MTR_2g438470"/>
</dbReference>
<dbReference type="EMBL" id="CM001218">
    <property type="protein sequence ID" value="KEH37392.1"/>
    <property type="molecule type" value="Genomic_DNA"/>
</dbReference>
<dbReference type="PANTHER" id="PTHR24177:SF437">
    <property type="entry name" value="ANKYRIN REPEAT PROTEIN"/>
    <property type="match status" value="1"/>
</dbReference>
<name>A0A072V6G8_MEDTR</name>
<organism evidence="4 6">
    <name type="scientific">Medicago truncatula</name>
    <name type="common">Barrel medic</name>
    <name type="synonym">Medicago tribuloides</name>
    <dbReference type="NCBI Taxonomy" id="3880"/>
    <lineage>
        <taxon>Eukaryota</taxon>
        <taxon>Viridiplantae</taxon>
        <taxon>Streptophyta</taxon>
        <taxon>Embryophyta</taxon>
        <taxon>Tracheophyta</taxon>
        <taxon>Spermatophyta</taxon>
        <taxon>Magnoliopsida</taxon>
        <taxon>eudicotyledons</taxon>
        <taxon>Gunneridae</taxon>
        <taxon>Pentapetalae</taxon>
        <taxon>rosids</taxon>
        <taxon>fabids</taxon>
        <taxon>Fabales</taxon>
        <taxon>Fabaceae</taxon>
        <taxon>Papilionoideae</taxon>
        <taxon>50 kb inversion clade</taxon>
        <taxon>NPAAA clade</taxon>
        <taxon>Hologalegina</taxon>
        <taxon>IRL clade</taxon>
        <taxon>Trifolieae</taxon>
        <taxon>Medicago</taxon>
    </lineage>
</organism>
<evidence type="ECO:0000256" key="1">
    <source>
        <dbReference type="ARBA" id="ARBA00004413"/>
    </source>
</evidence>
<reference evidence="4 6" key="2">
    <citation type="journal article" date="2014" name="BMC Genomics">
        <title>An improved genome release (version Mt4.0) for the model legume Medicago truncatula.</title>
        <authorList>
            <person name="Tang H."/>
            <person name="Krishnakumar V."/>
            <person name="Bidwell S."/>
            <person name="Rosen B."/>
            <person name="Chan A."/>
            <person name="Zhou S."/>
            <person name="Gentzbittel L."/>
            <person name="Childs K.L."/>
            <person name="Yandell M."/>
            <person name="Gundlach H."/>
            <person name="Mayer K.F."/>
            <person name="Schwartz D.C."/>
            <person name="Town C.D."/>
        </authorList>
    </citation>
    <scope>GENOME REANNOTATION</scope>
    <source>
        <strain evidence="4">A17</strain>
        <strain evidence="5 6">cv. Jemalong A17</strain>
    </source>
</reference>
<evidence type="ECO:0000259" key="3">
    <source>
        <dbReference type="Pfam" id="PF13962"/>
    </source>
</evidence>
<dbReference type="GO" id="GO:0016020">
    <property type="term" value="C:membrane"/>
    <property type="evidence" value="ECO:0000318"/>
    <property type="project" value="GO_Central"/>
</dbReference>
<dbReference type="STRING" id="3880.A0A072V6G8"/>
<dbReference type="SUPFAM" id="SSF48403">
    <property type="entry name" value="Ankyrin repeat"/>
    <property type="match status" value="1"/>
</dbReference>
<dbReference type="Proteomes" id="UP000002051">
    <property type="component" value="Chromosome 2"/>
</dbReference>
<dbReference type="HOGENOM" id="CLU_016885_3_1_1"/>
<dbReference type="InterPro" id="IPR036770">
    <property type="entry name" value="Ankyrin_rpt-contain_sf"/>
</dbReference>
<feature type="domain" description="PGG" evidence="3">
    <location>
        <begin position="460"/>
        <end position="496"/>
    </location>
</feature>
<dbReference type="InterPro" id="IPR026961">
    <property type="entry name" value="PGG_dom"/>
</dbReference>
<evidence type="ECO:0000313" key="4">
    <source>
        <dbReference type="EMBL" id="KEH37392.1"/>
    </source>
</evidence>
<reference evidence="5" key="3">
    <citation type="submission" date="2015-04" db="UniProtKB">
        <authorList>
            <consortium name="EnsemblPlants"/>
        </authorList>
    </citation>
    <scope>IDENTIFICATION</scope>
    <source>
        <strain evidence="5">cv. Jemalong A17</strain>
    </source>
</reference>
<dbReference type="GO" id="GO:0005886">
    <property type="term" value="C:plasma membrane"/>
    <property type="evidence" value="ECO:0007669"/>
    <property type="project" value="UniProtKB-SubCell"/>
</dbReference>
<dbReference type="SMART" id="SM00248">
    <property type="entry name" value="ANK"/>
    <property type="match status" value="3"/>
</dbReference>
<feature type="compositionally biased region" description="Polar residues" evidence="2">
    <location>
        <begin position="116"/>
        <end position="145"/>
    </location>
</feature>
<reference evidence="4 6" key="1">
    <citation type="journal article" date="2011" name="Nature">
        <title>The Medicago genome provides insight into the evolution of rhizobial symbioses.</title>
        <authorList>
            <person name="Young N.D."/>
            <person name="Debelle F."/>
            <person name="Oldroyd G.E."/>
            <person name="Geurts R."/>
            <person name="Cannon S.B."/>
            <person name="Udvardi M.K."/>
            <person name="Benedito V.A."/>
            <person name="Mayer K.F."/>
            <person name="Gouzy J."/>
            <person name="Schoof H."/>
            <person name="Van de Peer Y."/>
            <person name="Proost S."/>
            <person name="Cook D.R."/>
            <person name="Meyers B.C."/>
            <person name="Spannagl M."/>
            <person name="Cheung F."/>
            <person name="De Mita S."/>
            <person name="Krishnakumar V."/>
            <person name="Gundlach H."/>
            <person name="Zhou S."/>
            <person name="Mudge J."/>
            <person name="Bharti A.K."/>
            <person name="Murray J.D."/>
            <person name="Naoumkina M.A."/>
            <person name="Rosen B."/>
            <person name="Silverstein K.A."/>
            <person name="Tang H."/>
            <person name="Rombauts S."/>
            <person name="Zhao P.X."/>
            <person name="Zhou P."/>
            <person name="Barbe V."/>
            <person name="Bardou P."/>
            <person name="Bechner M."/>
            <person name="Bellec A."/>
            <person name="Berger A."/>
            <person name="Berges H."/>
            <person name="Bidwell S."/>
            <person name="Bisseling T."/>
            <person name="Choisne N."/>
            <person name="Couloux A."/>
            <person name="Denny R."/>
            <person name="Deshpande S."/>
            <person name="Dai X."/>
            <person name="Doyle J.J."/>
            <person name="Dudez A.M."/>
            <person name="Farmer A.D."/>
            <person name="Fouteau S."/>
            <person name="Franken C."/>
            <person name="Gibelin C."/>
            <person name="Gish J."/>
            <person name="Goldstein S."/>
            <person name="Gonzalez A.J."/>
            <person name="Green P.J."/>
            <person name="Hallab A."/>
            <person name="Hartog M."/>
            <person name="Hua A."/>
            <person name="Humphray S.J."/>
            <person name="Jeong D.H."/>
            <person name="Jing Y."/>
            <person name="Jocker A."/>
            <person name="Kenton S.M."/>
            <person name="Kim D.J."/>
            <person name="Klee K."/>
            <person name="Lai H."/>
            <person name="Lang C."/>
            <person name="Lin S."/>
            <person name="Macmil S.L."/>
            <person name="Magdelenat G."/>
            <person name="Matthews L."/>
            <person name="McCorrison J."/>
            <person name="Monaghan E.L."/>
            <person name="Mun J.H."/>
            <person name="Najar F.Z."/>
            <person name="Nicholson C."/>
            <person name="Noirot C."/>
            <person name="O'Bleness M."/>
            <person name="Paule C.R."/>
            <person name="Poulain J."/>
            <person name="Prion F."/>
            <person name="Qin B."/>
            <person name="Qu C."/>
            <person name="Retzel E.F."/>
            <person name="Riddle C."/>
            <person name="Sallet E."/>
            <person name="Samain S."/>
            <person name="Samson N."/>
            <person name="Sanders I."/>
            <person name="Saurat O."/>
            <person name="Scarpelli C."/>
            <person name="Schiex T."/>
            <person name="Segurens B."/>
            <person name="Severin A.J."/>
            <person name="Sherrier D.J."/>
            <person name="Shi R."/>
            <person name="Sims S."/>
            <person name="Singer S.R."/>
            <person name="Sinharoy S."/>
            <person name="Sterck L."/>
            <person name="Viollet A."/>
            <person name="Wang B.B."/>
            <person name="Wang K."/>
            <person name="Wang M."/>
            <person name="Wang X."/>
            <person name="Warfsmann J."/>
            <person name="Weissenbach J."/>
            <person name="White D.D."/>
            <person name="White J.D."/>
            <person name="Wiley G.B."/>
            <person name="Wincker P."/>
            <person name="Xing Y."/>
            <person name="Yang L."/>
            <person name="Yao Z."/>
            <person name="Ying F."/>
            <person name="Zhai J."/>
            <person name="Zhou L."/>
            <person name="Zuber A."/>
            <person name="Denarie J."/>
            <person name="Dixon R.A."/>
            <person name="May G.D."/>
            <person name="Schwartz D.C."/>
            <person name="Rogers J."/>
            <person name="Quetier F."/>
            <person name="Town C.D."/>
            <person name="Roe B.A."/>
        </authorList>
    </citation>
    <scope>NUCLEOTIDE SEQUENCE [LARGE SCALE GENOMIC DNA]</scope>
    <source>
        <strain evidence="4">A17</strain>
        <strain evidence="5 6">cv. Jemalong A17</strain>
    </source>
</reference>
<evidence type="ECO:0000256" key="2">
    <source>
        <dbReference type="SAM" id="MobiDB-lite"/>
    </source>
</evidence>
<dbReference type="AlphaFoldDB" id="A0A072V6G8"/>
<comment type="subcellular location">
    <subcellularLocation>
        <location evidence="1">Cell membrane</location>
        <topology evidence="1">Peripheral membrane protein</topology>
        <orientation evidence="1">Cytoplasmic side</orientation>
    </subcellularLocation>
</comment>
<dbReference type="PANTHER" id="PTHR24177">
    <property type="entry name" value="CASKIN"/>
    <property type="match status" value="1"/>
</dbReference>
<feature type="region of interest" description="Disordered" evidence="2">
    <location>
        <begin position="111"/>
        <end position="151"/>
    </location>
</feature>
<protein>
    <submittedName>
        <fullName evidence="4">Ankyrin repeat protein</fullName>
    </submittedName>
</protein>
<accession>A0A072V6G8</accession>
<dbReference type="InterPro" id="IPR002110">
    <property type="entry name" value="Ankyrin_rpt"/>
</dbReference>